<accession>A0A318SAL4</accession>
<dbReference type="OrthoDB" id="72604at2"/>
<dbReference type="EMBL" id="QJSX01000003">
    <property type="protein sequence ID" value="PYE55448.1"/>
    <property type="molecule type" value="Genomic_DNA"/>
</dbReference>
<protein>
    <submittedName>
        <fullName evidence="1">Uncharacterized protein</fullName>
    </submittedName>
</protein>
<comment type="caution">
    <text evidence="1">The sequence shown here is derived from an EMBL/GenBank/DDBJ whole genome shotgun (WGS) entry which is preliminary data.</text>
</comment>
<sequence length="160" mass="17877">MHIRFAPVPPEFTLDLPFDTLVRKDARFTHLARLRARGVLDHVVQDSADLQQAHLVVGSHVGTPGRTAARHAMFEGWSLGALEYALGFDSTCVTRSSCDEPSTWSRGIAFLVHEGRVSRRLDLSDDADRFELDWSRGARGVSAHLHRLDPQGRLERLVLA</sequence>
<dbReference type="Proteomes" id="UP000248326">
    <property type="component" value="Unassembled WGS sequence"/>
</dbReference>
<reference evidence="1 2" key="1">
    <citation type="submission" date="2018-06" db="EMBL/GenBank/DDBJ databases">
        <title>Genomic Encyclopedia of Type Strains, Phase IV (KMG-IV): sequencing the most valuable type-strain genomes for metagenomic binning, comparative biology and taxonomic classification.</title>
        <authorList>
            <person name="Goeker M."/>
        </authorList>
    </citation>
    <scope>NUCLEOTIDE SEQUENCE [LARGE SCALE GENOMIC DNA]</scope>
    <source>
        <strain evidence="1 2">DSM 18048</strain>
    </source>
</reference>
<dbReference type="RefSeq" id="WP_146237197.1">
    <property type="nucleotide sequence ID" value="NZ_QJSX01000003.1"/>
</dbReference>
<gene>
    <name evidence="1" type="ORF">DES52_103281</name>
</gene>
<evidence type="ECO:0000313" key="1">
    <source>
        <dbReference type="EMBL" id="PYE55448.1"/>
    </source>
</evidence>
<dbReference type="AlphaFoldDB" id="A0A318SAL4"/>
<organism evidence="1 2">
    <name type="scientific">Deinococcus yavapaiensis KR-236</name>
    <dbReference type="NCBI Taxonomy" id="694435"/>
    <lineage>
        <taxon>Bacteria</taxon>
        <taxon>Thermotogati</taxon>
        <taxon>Deinococcota</taxon>
        <taxon>Deinococci</taxon>
        <taxon>Deinococcales</taxon>
        <taxon>Deinococcaceae</taxon>
        <taxon>Deinococcus</taxon>
    </lineage>
</organism>
<evidence type="ECO:0000313" key="2">
    <source>
        <dbReference type="Proteomes" id="UP000248326"/>
    </source>
</evidence>
<name>A0A318SAL4_9DEIO</name>
<proteinExistence type="predicted"/>
<keyword evidence="2" id="KW-1185">Reference proteome</keyword>